<dbReference type="STRING" id="1745343.A0A2J6Q4E1"/>
<dbReference type="SUPFAM" id="SSF109854">
    <property type="entry name" value="DinB/YfiT-like putative metalloenzymes"/>
    <property type="match status" value="1"/>
</dbReference>
<accession>A0A2J6Q4E1</accession>
<protein>
    <submittedName>
        <fullName evidence="1">Uncharacterized protein</fullName>
    </submittedName>
</protein>
<dbReference type="Proteomes" id="UP000235672">
    <property type="component" value="Unassembled WGS sequence"/>
</dbReference>
<evidence type="ECO:0000313" key="2">
    <source>
        <dbReference type="Proteomes" id="UP000235672"/>
    </source>
</evidence>
<dbReference type="InterPro" id="IPR018531">
    <property type="entry name" value="DUF1993"/>
</dbReference>
<dbReference type="PANTHER" id="PTHR36922:SF1">
    <property type="entry name" value="DUF1993 DOMAIN-CONTAINING PROTEIN"/>
    <property type="match status" value="1"/>
</dbReference>
<dbReference type="OrthoDB" id="3724345at2759"/>
<gene>
    <name evidence="1" type="ORF">NA56DRAFT_645813</name>
</gene>
<reference evidence="1 2" key="1">
    <citation type="submission" date="2016-05" db="EMBL/GenBank/DDBJ databases">
        <title>A degradative enzymes factory behind the ericoid mycorrhizal symbiosis.</title>
        <authorList>
            <consortium name="DOE Joint Genome Institute"/>
            <person name="Martino E."/>
            <person name="Morin E."/>
            <person name="Grelet G."/>
            <person name="Kuo A."/>
            <person name="Kohler A."/>
            <person name="Daghino S."/>
            <person name="Barry K."/>
            <person name="Choi C."/>
            <person name="Cichocki N."/>
            <person name="Clum A."/>
            <person name="Copeland A."/>
            <person name="Hainaut M."/>
            <person name="Haridas S."/>
            <person name="Labutti K."/>
            <person name="Lindquist E."/>
            <person name="Lipzen A."/>
            <person name="Khouja H.-R."/>
            <person name="Murat C."/>
            <person name="Ohm R."/>
            <person name="Olson A."/>
            <person name="Spatafora J."/>
            <person name="Veneault-Fourrey C."/>
            <person name="Henrissat B."/>
            <person name="Grigoriev I."/>
            <person name="Martin F."/>
            <person name="Perotto S."/>
        </authorList>
    </citation>
    <scope>NUCLEOTIDE SEQUENCE [LARGE SCALE GENOMIC DNA]</scope>
    <source>
        <strain evidence="1 2">UAMH 7357</strain>
    </source>
</reference>
<dbReference type="EMBL" id="KZ613482">
    <property type="protein sequence ID" value="PMD21091.1"/>
    <property type="molecule type" value="Genomic_DNA"/>
</dbReference>
<dbReference type="PANTHER" id="PTHR36922">
    <property type="entry name" value="BLL2446 PROTEIN"/>
    <property type="match status" value="1"/>
</dbReference>
<evidence type="ECO:0000313" key="1">
    <source>
        <dbReference type="EMBL" id="PMD21091.1"/>
    </source>
</evidence>
<dbReference type="InterPro" id="IPR034660">
    <property type="entry name" value="DinB/YfiT-like"/>
</dbReference>
<proteinExistence type="predicted"/>
<name>A0A2J6Q4E1_9HELO</name>
<keyword evidence="2" id="KW-1185">Reference proteome</keyword>
<dbReference type="Pfam" id="PF09351">
    <property type="entry name" value="DUF1993"/>
    <property type="match status" value="1"/>
</dbReference>
<dbReference type="AlphaFoldDB" id="A0A2J6Q4E1"/>
<dbReference type="Gene3D" id="1.20.120.450">
    <property type="entry name" value="dinb family like domain"/>
    <property type="match status" value="1"/>
</dbReference>
<sequence length="170" mass="18986">MPTLYETTIPVFIRQLQILSTLLNHGVAHAADSSNAVTEQSLVDARLIADMQTLAYQIQRVSDSSKGFAVRVAKIEPVAFEDNEKTFAELQERIAKTIKFLEGVKEEDINANENSEVTLKTGTAELKFPAKTYALNWAIPNFYFHFVTAYDILRAQGVQIGKKDYLGGSR</sequence>
<organism evidence="1 2">
    <name type="scientific">Hyaloscypha hepaticicola</name>
    <dbReference type="NCBI Taxonomy" id="2082293"/>
    <lineage>
        <taxon>Eukaryota</taxon>
        <taxon>Fungi</taxon>
        <taxon>Dikarya</taxon>
        <taxon>Ascomycota</taxon>
        <taxon>Pezizomycotina</taxon>
        <taxon>Leotiomycetes</taxon>
        <taxon>Helotiales</taxon>
        <taxon>Hyaloscyphaceae</taxon>
        <taxon>Hyaloscypha</taxon>
    </lineage>
</organism>